<organism evidence="2 3">
    <name type="scientific">Streptomyces paradoxus</name>
    <dbReference type="NCBI Taxonomy" id="66375"/>
    <lineage>
        <taxon>Bacteria</taxon>
        <taxon>Bacillati</taxon>
        <taxon>Actinomycetota</taxon>
        <taxon>Actinomycetes</taxon>
        <taxon>Kitasatosporales</taxon>
        <taxon>Streptomycetaceae</taxon>
        <taxon>Streptomyces</taxon>
    </lineage>
</organism>
<evidence type="ECO:0000313" key="2">
    <source>
        <dbReference type="EMBL" id="MBB6080323.1"/>
    </source>
</evidence>
<feature type="region of interest" description="Disordered" evidence="1">
    <location>
        <begin position="1"/>
        <end position="31"/>
    </location>
</feature>
<keyword evidence="3" id="KW-1185">Reference proteome</keyword>
<dbReference type="InterPro" id="IPR045993">
    <property type="entry name" value="DUF5949"/>
</dbReference>
<name>A0A7W9TI73_9ACTN</name>
<proteinExistence type="predicted"/>
<dbReference type="Proteomes" id="UP000591537">
    <property type="component" value="Unassembled WGS sequence"/>
</dbReference>
<reference evidence="2 3" key="1">
    <citation type="submission" date="2020-08" db="EMBL/GenBank/DDBJ databases">
        <title>Genomic Encyclopedia of Type Strains, Phase IV (KMG-IV): sequencing the most valuable type-strain genomes for metagenomic binning, comparative biology and taxonomic classification.</title>
        <authorList>
            <person name="Goeker M."/>
        </authorList>
    </citation>
    <scope>NUCLEOTIDE SEQUENCE [LARGE SCALE GENOMIC DNA]</scope>
    <source>
        <strain evidence="2 3">DSM 43350</strain>
    </source>
</reference>
<dbReference type="AlphaFoldDB" id="A0A7W9TI73"/>
<evidence type="ECO:0000313" key="3">
    <source>
        <dbReference type="Proteomes" id="UP000591537"/>
    </source>
</evidence>
<dbReference type="RefSeq" id="WP_184565188.1">
    <property type="nucleotide sequence ID" value="NZ_BAAARS010000010.1"/>
</dbReference>
<sequence>MWRARRGLVQSGDGGAGASRYADTAPPQGAEPGDVGTLAAFTSDEDAMASAAHVVLPARSLRS</sequence>
<comment type="caution">
    <text evidence="2">The sequence shown here is derived from an EMBL/GenBank/DDBJ whole genome shotgun (WGS) entry which is preliminary data.</text>
</comment>
<protein>
    <submittedName>
        <fullName evidence="2">Uncharacterized protein</fullName>
    </submittedName>
</protein>
<accession>A0A7W9TI73</accession>
<dbReference type="Pfam" id="PF19374">
    <property type="entry name" value="DUF5949"/>
    <property type="match status" value="1"/>
</dbReference>
<gene>
    <name evidence="2" type="ORF">HNR57_006272</name>
</gene>
<dbReference type="EMBL" id="JACHGV010000011">
    <property type="protein sequence ID" value="MBB6080323.1"/>
    <property type="molecule type" value="Genomic_DNA"/>
</dbReference>
<evidence type="ECO:0000256" key="1">
    <source>
        <dbReference type="SAM" id="MobiDB-lite"/>
    </source>
</evidence>